<dbReference type="PANTHER" id="PTHR43777">
    <property type="entry name" value="MOLYBDENUM COFACTOR CYTIDYLYLTRANSFERASE"/>
    <property type="match status" value="1"/>
</dbReference>
<dbReference type="Pfam" id="PF12804">
    <property type="entry name" value="NTP_transf_3"/>
    <property type="match status" value="1"/>
</dbReference>
<dbReference type="EMBL" id="JANIBK010000123">
    <property type="protein sequence ID" value="MCQ8130080.1"/>
    <property type="molecule type" value="Genomic_DNA"/>
</dbReference>
<sequence>MSKITGLLLAAGAGRRFGQDKLTHALPNGELLAVRACRNLAAGVDEVLAVVRPGNGMLADSLAAQGAKVVVFADADLGMGSSLAFAVQACPDAGGWLVALADMPWIAPATISRLAESLHAGAAIVAPRYQGRRGHPVGFAGRFAGDLAGLSGDIGAKSVISAHLHHLLIIDCDDPGVLRDVDRPADLTHLIL</sequence>
<gene>
    <name evidence="3" type="ORF">NP596_16600</name>
</gene>
<dbReference type="InterPro" id="IPR025877">
    <property type="entry name" value="MobA-like_NTP_Trfase"/>
</dbReference>
<dbReference type="RefSeq" id="WP_256616508.1">
    <property type="nucleotide sequence ID" value="NZ_JANIBK010000123.1"/>
</dbReference>
<feature type="domain" description="MobA-like NTP transferase" evidence="2">
    <location>
        <begin position="6"/>
        <end position="165"/>
    </location>
</feature>
<protein>
    <submittedName>
        <fullName evidence="3">Nucleotidyltransferase family protein</fullName>
    </submittedName>
</protein>
<dbReference type="Proteomes" id="UP001524586">
    <property type="component" value="Unassembled WGS sequence"/>
</dbReference>
<proteinExistence type="predicted"/>
<name>A0ABT1U8B0_9GAMM</name>
<organism evidence="3 4">
    <name type="scientific">Methylomonas rivi</name>
    <dbReference type="NCBI Taxonomy" id="2952226"/>
    <lineage>
        <taxon>Bacteria</taxon>
        <taxon>Pseudomonadati</taxon>
        <taxon>Pseudomonadota</taxon>
        <taxon>Gammaproteobacteria</taxon>
        <taxon>Methylococcales</taxon>
        <taxon>Methylococcaceae</taxon>
        <taxon>Methylomonas</taxon>
    </lineage>
</organism>
<dbReference type="CDD" id="cd04182">
    <property type="entry name" value="GT_2_like_f"/>
    <property type="match status" value="1"/>
</dbReference>
<evidence type="ECO:0000259" key="2">
    <source>
        <dbReference type="Pfam" id="PF12804"/>
    </source>
</evidence>
<dbReference type="SUPFAM" id="SSF53448">
    <property type="entry name" value="Nucleotide-diphospho-sugar transferases"/>
    <property type="match status" value="1"/>
</dbReference>
<evidence type="ECO:0000313" key="3">
    <source>
        <dbReference type="EMBL" id="MCQ8130080.1"/>
    </source>
</evidence>
<dbReference type="InterPro" id="IPR029044">
    <property type="entry name" value="Nucleotide-diphossugar_trans"/>
</dbReference>
<evidence type="ECO:0000313" key="4">
    <source>
        <dbReference type="Proteomes" id="UP001524586"/>
    </source>
</evidence>
<keyword evidence="1" id="KW-0460">Magnesium</keyword>
<dbReference type="Gene3D" id="3.90.550.10">
    <property type="entry name" value="Spore Coat Polysaccharide Biosynthesis Protein SpsA, Chain A"/>
    <property type="match status" value="1"/>
</dbReference>
<keyword evidence="4" id="KW-1185">Reference proteome</keyword>
<comment type="caution">
    <text evidence="3">The sequence shown here is derived from an EMBL/GenBank/DDBJ whole genome shotgun (WGS) entry which is preliminary data.</text>
</comment>
<dbReference type="PANTHER" id="PTHR43777:SF1">
    <property type="entry name" value="MOLYBDENUM COFACTOR CYTIDYLYLTRANSFERASE"/>
    <property type="match status" value="1"/>
</dbReference>
<evidence type="ECO:0000256" key="1">
    <source>
        <dbReference type="ARBA" id="ARBA00022842"/>
    </source>
</evidence>
<reference evidence="3 4" key="1">
    <citation type="submission" date="2022-07" db="EMBL/GenBank/DDBJ databases">
        <title>Methylomonas rivi sp. nov., Methylomonas rosea sp. nov., Methylomonas aureus sp. nov. and Methylomonas subterranea sp. nov., four novel methanotrophs isolated from a freshwater creek and the deep terrestrial subsurface.</title>
        <authorList>
            <person name="Abin C."/>
            <person name="Sankaranarayanan K."/>
            <person name="Garner C."/>
            <person name="Sindelar R."/>
            <person name="Kotary K."/>
            <person name="Garner R."/>
            <person name="Barclay S."/>
            <person name="Lawson P."/>
            <person name="Krumholz L."/>
        </authorList>
    </citation>
    <scope>NUCLEOTIDE SEQUENCE [LARGE SCALE GENOMIC DNA]</scope>
    <source>
        <strain evidence="3 4">WSC-6</strain>
    </source>
</reference>
<accession>A0ABT1U8B0</accession>